<name>A0A936TCS4_9ACTN</name>
<dbReference type="GO" id="GO:0005524">
    <property type="term" value="F:ATP binding"/>
    <property type="evidence" value="ECO:0007669"/>
    <property type="project" value="UniProtKB-UniRule"/>
</dbReference>
<dbReference type="InterPro" id="IPR005479">
    <property type="entry name" value="CPAse_ATP-bd"/>
</dbReference>
<evidence type="ECO:0000259" key="8">
    <source>
        <dbReference type="PROSITE" id="PS50979"/>
    </source>
</evidence>
<evidence type="ECO:0000259" key="6">
    <source>
        <dbReference type="PROSITE" id="PS50968"/>
    </source>
</evidence>
<dbReference type="InterPro" id="IPR013815">
    <property type="entry name" value="ATP_grasp_subdomain_1"/>
</dbReference>
<dbReference type="PANTHER" id="PTHR18866:SF126">
    <property type="entry name" value="BIOTIN CARBOXYLASE"/>
    <property type="match status" value="1"/>
</dbReference>
<comment type="caution">
    <text evidence="9">The sequence shown here is derived from an EMBL/GenBank/DDBJ whole genome shotgun (WGS) entry which is preliminary data.</text>
</comment>
<dbReference type="CDD" id="cd06850">
    <property type="entry name" value="biotinyl_domain"/>
    <property type="match status" value="1"/>
</dbReference>
<evidence type="ECO:0000313" key="10">
    <source>
        <dbReference type="Proteomes" id="UP000727993"/>
    </source>
</evidence>
<dbReference type="GO" id="GO:0016874">
    <property type="term" value="F:ligase activity"/>
    <property type="evidence" value="ECO:0007669"/>
    <property type="project" value="UniProtKB-KW"/>
</dbReference>
<dbReference type="PANTHER" id="PTHR18866">
    <property type="entry name" value="CARBOXYLASE:PYRUVATE/ACETYL-COA/PROPIONYL-COA CARBOXYLASE"/>
    <property type="match status" value="1"/>
</dbReference>
<dbReference type="FunFam" id="2.40.50.100:FF:000003">
    <property type="entry name" value="Acetyl-CoA carboxylase biotin carboxyl carrier protein"/>
    <property type="match status" value="1"/>
</dbReference>
<feature type="domain" description="Lipoyl-binding" evidence="6">
    <location>
        <begin position="430"/>
        <end position="505"/>
    </location>
</feature>
<dbReference type="PROSITE" id="PS00867">
    <property type="entry name" value="CPSASE_2"/>
    <property type="match status" value="1"/>
</dbReference>
<evidence type="ECO:0000259" key="7">
    <source>
        <dbReference type="PROSITE" id="PS50975"/>
    </source>
</evidence>
<dbReference type="PROSITE" id="PS50968">
    <property type="entry name" value="BIOTINYL_LIPOYL"/>
    <property type="match status" value="1"/>
</dbReference>
<accession>A0A936TCS4</accession>
<evidence type="ECO:0000256" key="3">
    <source>
        <dbReference type="ARBA" id="ARBA00022840"/>
    </source>
</evidence>
<dbReference type="InterPro" id="IPR001882">
    <property type="entry name" value="Biotin_BS"/>
</dbReference>
<dbReference type="Gene3D" id="2.40.50.100">
    <property type="match status" value="1"/>
</dbReference>
<evidence type="ECO:0000313" key="9">
    <source>
        <dbReference type="EMBL" id="MBK9296563.1"/>
    </source>
</evidence>
<keyword evidence="3 5" id="KW-0067">ATP-binding</keyword>
<dbReference type="InterPro" id="IPR011054">
    <property type="entry name" value="Rudment_hybrid_motif"/>
</dbReference>
<keyword evidence="2 5" id="KW-0547">Nucleotide-binding</keyword>
<dbReference type="InterPro" id="IPR011764">
    <property type="entry name" value="Biotin_carboxylation_dom"/>
</dbReference>
<dbReference type="SUPFAM" id="SSF56059">
    <property type="entry name" value="Glutathione synthetase ATP-binding domain-like"/>
    <property type="match status" value="1"/>
</dbReference>
<sequence>MAIPSAFWPKHGECPSARSTRAAQFIQLANQMGSKAEAKALMAEAGVPVLDRLDPDGITDADLPVLIKASSGGGGRGMRVVGDLASLADEVELASAEFLADESGRFYFLEMNTRLQVEHPVTEVTTGTDLVALHLNVADGGTLDEHPPSTAGHAIEVRLYAEEPAENYQPQSGTLHRFAVPGVATEFKLPPGFDVGGSSGIRLDSGVEDASVVGTHYDPMLAKLIAWAPTRTETTRRLAAALRNAAIHGVRTDRALLVRILDHPAFQAGDTDTAFLDRHELPALSVPLADEEATSLSALAGALALAADNQRAATVLAGLPSGWRNVVSQPQHKSFHLLDRTVAGTAEPDRHDRRIDVFCRVTRDGLQADAFDAVELVSMAPDRVVLRTAGVQRRFEVAIYGDAATDGRLVYVDSPLGPVALETASRFPSADDQSAPGSLLAPMPGSIVRIAVAADDEVVAGQPLMWLEAMKMQHQIYAPVTGTITEVDVTEQRQVEVGVVLAVVAEENA</sequence>
<evidence type="ECO:0000256" key="5">
    <source>
        <dbReference type="PROSITE-ProRule" id="PRU00409"/>
    </source>
</evidence>
<dbReference type="Pfam" id="PF00364">
    <property type="entry name" value="Biotin_lipoyl"/>
    <property type="match status" value="1"/>
</dbReference>
<evidence type="ECO:0000256" key="4">
    <source>
        <dbReference type="ARBA" id="ARBA00023267"/>
    </source>
</evidence>
<dbReference type="InterPro" id="IPR011761">
    <property type="entry name" value="ATP-grasp"/>
</dbReference>
<keyword evidence="4" id="KW-0092">Biotin</keyword>
<dbReference type="PROSITE" id="PS00188">
    <property type="entry name" value="BIOTIN"/>
    <property type="match status" value="1"/>
</dbReference>
<dbReference type="Gene3D" id="3.30.470.20">
    <property type="entry name" value="ATP-grasp fold, B domain"/>
    <property type="match status" value="2"/>
</dbReference>
<protein>
    <submittedName>
        <fullName evidence="9">Uncharacterized protein</fullName>
    </submittedName>
</protein>
<dbReference type="GO" id="GO:0046872">
    <property type="term" value="F:metal ion binding"/>
    <property type="evidence" value="ECO:0007669"/>
    <property type="project" value="InterPro"/>
</dbReference>
<dbReference type="Gene3D" id="3.30.1490.20">
    <property type="entry name" value="ATP-grasp fold, A domain"/>
    <property type="match status" value="1"/>
</dbReference>
<dbReference type="PROSITE" id="PS50975">
    <property type="entry name" value="ATP_GRASP"/>
    <property type="match status" value="1"/>
</dbReference>
<feature type="domain" description="ATP-grasp" evidence="7">
    <location>
        <begin position="93"/>
        <end position="139"/>
    </location>
</feature>
<dbReference type="InterPro" id="IPR050856">
    <property type="entry name" value="Biotin_carboxylase_complex"/>
</dbReference>
<feature type="domain" description="Biotin carboxylation" evidence="8">
    <location>
        <begin position="9"/>
        <end position="281"/>
    </location>
</feature>
<dbReference type="EMBL" id="JADJZA010000003">
    <property type="protein sequence ID" value="MBK9296563.1"/>
    <property type="molecule type" value="Genomic_DNA"/>
</dbReference>
<keyword evidence="1" id="KW-0436">Ligase</keyword>
<dbReference type="Pfam" id="PF02786">
    <property type="entry name" value="CPSase_L_D2"/>
    <property type="match status" value="1"/>
</dbReference>
<evidence type="ECO:0000256" key="1">
    <source>
        <dbReference type="ARBA" id="ARBA00022598"/>
    </source>
</evidence>
<reference evidence="9 10" key="1">
    <citation type="submission" date="2020-10" db="EMBL/GenBank/DDBJ databases">
        <title>Connecting structure to function with the recovery of over 1000 high-quality activated sludge metagenome-assembled genomes encoding full-length rRNA genes using long-read sequencing.</title>
        <authorList>
            <person name="Singleton C.M."/>
            <person name="Petriglieri F."/>
            <person name="Kristensen J.M."/>
            <person name="Kirkegaard R.H."/>
            <person name="Michaelsen T.Y."/>
            <person name="Andersen M.H."/>
            <person name="Karst S.M."/>
            <person name="Dueholm M.S."/>
            <person name="Nielsen P.H."/>
            <person name="Albertsen M."/>
        </authorList>
    </citation>
    <scope>NUCLEOTIDE SEQUENCE [LARGE SCALE GENOMIC DNA]</scope>
    <source>
        <strain evidence="9">Lyne_18-Q3-R50-59_MAXAC.006</strain>
    </source>
</reference>
<dbReference type="InterPro" id="IPR011053">
    <property type="entry name" value="Single_hybrid_motif"/>
</dbReference>
<dbReference type="SMART" id="SM00878">
    <property type="entry name" value="Biotin_carb_C"/>
    <property type="match status" value="1"/>
</dbReference>
<dbReference type="AlphaFoldDB" id="A0A936TCS4"/>
<dbReference type="Pfam" id="PF02785">
    <property type="entry name" value="Biotin_carb_C"/>
    <property type="match status" value="1"/>
</dbReference>
<dbReference type="SUPFAM" id="SSF51230">
    <property type="entry name" value="Single hybrid motif"/>
    <property type="match status" value="1"/>
</dbReference>
<dbReference type="Proteomes" id="UP000727993">
    <property type="component" value="Unassembled WGS sequence"/>
</dbReference>
<organism evidence="9 10">
    <name type="scientific">Candidatus Neomicrothrix subdominans</name>
    <dbReference type="NCBI Taxonomy" id="2954438"/>
    <lineage>
        <taxon>Bacteria</taxon>
        <taxon>Bacillati</taxon>
        <taxon>Actinomycetota</taxon>
        <taxon>Acidimicrobiia</taxon>
        <taxon>Acidimicrobiales</taxon>
        <taxon>Microthrixaceae</taxon>
        <taxon>Candidatus Neomicrothrix</taxon>
    </lineage>
</organism>
<dbReference type="PROSITE" id="PS50979">
    <property type="entry name" value="BC"/>
    <property type="match status" value="1"/>
</dbReference>
<gene>
    <name evidence="9" type="ORF">IPN02_06880</name>
</gene>
<proteinExistence type="predicted"/>
<evidence type="ECO:0000256" key="2">
    <source>
        <dbReference type="ARBA" id="ARBA00022741"/>
    </source>
</evidence>
<dbReference type="SUPFAM" id="SSF51246">
    <property type="entry name" value="Rudiment single hybrid motif"/>
    <property type="match status" value="1"/>
</dbReference>
<dbReference type="InterPro" id="IPR000089">
    <property type="entry name" value="Biotin_lipoyl"/>
</dbReference>
<dbReference type="InterPro" id="IPR005482">
    <property type="entry name" value="Biotin_COase_C"/>
</dbReference>